<proteinExistence type="predicted"/>
<reference evidence="1 2" key="1">
    <citation type="journal article" date="2016" name="Sci. Rep.">
        <title>Metabolic traits of an uncultured archaeal lineage -MSBL1- from brine pools of the Red Sea.</title>
        <authorList>
            <person name="Mwirichia R."/>
            <person name="Alam I."/>
            <person name="Rashid M."/>
            <person name="Vinu M."/>
            <person name="Ba-Alawi W."/>
            <person name="Anthony Kamau A."/>
            <person name="Kamanda Ngugi D."/>
            <person name="Goker M."/>
            <person name="Klenk H.P."/>
            <person name="Bajic V."/>
            <person name="Stingl U."/>
        </authorList>
    </citation>
    <scope>NUCLEOTIDE SEQUENCE [LARGE SCALE GENOMIC DNA]</scope>
    <source>
        <strain evidence="1">SCGC-AAA259I14</strain>
    </source>
</reference>
<evidence type="ECO:0000313" key="1">
    <source>
        <dbReference type="EMBL" id="KXA96291.1"/>
    </source>
</evidence>
<evidence type="ECO:0000313" key="2">
    <source>
        <dbReference type="Proteomes" id="UP000070414"/>
    </source>
</evidence>
<sequence length="386" mass="44027">MSSEKLDVRKDVLRESGASALIFGSPGDGKTTLIHSLKQYMDEYWEGENDSVYEHETPVRWEIFAPSSSIQDDYRDYDEFPSFQSCHKHAITDRQSLAKYKLSLDADCEGAICVIDDFLQFDSSQRRWKATMRRLRSMLTEQRHIGAVFLITIHSVRHMNVQDVKTLVDLTKVSVFFKKYGAGQFFEGRMPNRVKGALKNLDTHEYIVVDTEEEVMSDPTDSRDPAPLLEGLGGRLEKHVKRDGSSLQSVSTRDIVAERMEEDSEKLARDLGVSVNTIDVYKSQLRKEKNERKESSFEKIVKLSKEGYTPKEIMEKTELNPNTIFQYQSRARSLDLLPKKKSGLDIVVEMTSKGHSPSEIAEKTDLSFLTVQQYLSRARSGGMIEG</sequence>
<organism evidence="1 2">
    <name type="scientific">candidate division MSBL1 archaeon SCGC-AAA259I14</name>
    <dbReference type="NCBI Taxonomy" id="1698268"/>
    <lineage>
        <taxon>Archaea</taxon>
        <taxon>Methanobacteriati</taxon>
        <taxon>Methanobacteriota</taxon>
        <taxon>candidate division MSBL1</taxon>
    </lineage>
</organism>
<comment type="caution">
    <text evidence="1">The sequence shown here is derived from an EMBL/GenBank/DDBJ whole genome shotgun (WGS) entry which is preliminary data.</text>
</comment>
<gene>
    <name evidence="1" type="ORF">AKJ38_03535</name>
</gene>
<dbReference type="Proteomes" id="UP000070414">
    <property type="component" value="Unassembled WGS sequence"/>
</dbReference>
<accession>A0A133UQ12</accession>
<dbReference type="AlphaFoldDB" id="A0A133UQ12"/>
<dbReference type="EMBL" id="LHXS01000074">
    <property type="protein sequence ID" value="KXA96291.1"/>
    <property type="molecule type" value="Genomic_DNA"/>
</dbReference>
<protein>
    <submittedName>
        <fullName evidence="1">Uncharacterized protein</fullName>
    </submittedName>
</protein>
<keyword evidence="2" id="KW-1185">Reference proteome</keyword>
<name>A0A133UQ12_9EURY</name>